<feature type="binding site" evidence="4">
    <location>
        <position position="188"/>
    </location>
    <ligand>
        <name>biotin</name>
        <dbReference type="ChEBI" id="CHEBI:57586"/>
    </ligand>
</feature>
<dbReference type="SUPFAM" id="SSF55681">
    <property type="entry name" value="Class II aaRS and biotin synthetases"/>
    <property type="match status" value="1"/>
</dbReference>
<evidence type="ECO:0000313" key="6">
    <source>
        <dbReference type="EMBL" id="GGM22993.1"/>
    </source>
</evidence>
<dbReference type="RefSeq" id="WP_117152171.1">
    <property type="nucleotide sequence ID" value="NZ_BMLG01000001.1"/>
</dbReference>
<keyword evidence="3 4" id="KW-0092">Biotin</keyword>
<dbReference type="EMBL" id="BMLG01000001">
    <property type="protein sequence ID" value="GGM22993.1"/>
    <property type="molecule type" value="Genomic_DNA"/>
</dbReference>
<dbReference type="OrthoDB" id="9807064at2"/>
<comment type="caution">
    <text evidence="6">The sequence shown here is derived from an EMBL/GenBank/DDBJ whole genome shotgun (WGS) entry which is preliminary data.</text>
</comment>
<dbReference type="SUPFAM" id="SSF46785">
    <property type="entry name" value="Winged helix' DNA-binding domain"/>
    <property type="match status" value="1"/>
</dbReference>
<dbReference type="PANTHER" id="PTHR12835">
    <property type="entry name" value="BIOTIN PROTEIN LIGASE"/>
    <property type="match status" value="1"/>
</dbReference>
<dbReference type="InterPro" id="IPR013196">
    <property type="entry name" value="HTH_11"/>
</dbReference>
<keyword evidence="1 4" id="KW-0436">Ligase</keyword>
<keyword evidence="4" id="KW-0067">ATP-binding</keyword>
<accession>A0A917TJE1</accession>
<proteinExistence type="inferred from homology"/>
<dbReference type="InterPro" id="IPR011991">
    <property type="entry name" value="ArsR-like_HTH"/>
</dbReference>
<dbReference type="Proteomes" id="UP000618460">
    <property type="component" value="Unassembled WGS sequence"/>
</dbReference>
<comment type="catalytic activity">
    <reaction evidence="4">
        <text>biotin + L-lysyl-[protein] + ATP = N(6)-biotinyl-L-lysyl-[protein] + AMP + diphosphate + H(+)</text>
        <dbReference type="Rhea" id="RHEA:11756"/>
        <dbReference type="Rhea" id="RHEA-COMP:9752"/>
        <dbReference type="Rhea" id="RHEA-COMP:10505"/>
        <dbReference type="ChEBI" id="CHEBI:15378"/>
        <dbReference type="ChEBI" id="CHEBI:29969"/>
        <dbReference type="ChEBI" id="CHEBI:30616"/>
        <dbReference type="ChEBI" id="CHEBI:33019"/>
        <dbReference type="ChEBI" id="CHEBI:57586"/>
        <dbReference type="ChEBI" id="CHEBI:83144"/>
        <dbReference type="ChEBI" id="CHEBI:456215"/>
        <dbReference type="EC" id="6.3.4.15"/>
    </reaction>
</comment>
<dbReference type="InterPro" id="IPR045864">
    <property type="entry name" value="aa-tRNA-synth_II/BPL/LPL"/>
</dbReference>
<reference evidence="6" key="1">
    <citation type="journal article" date="2014" name="Int. J. Syst. Evol. Microbiol.">
        <title>Complete genome sequence of Corynebacterium casei LMG S-19264T (=DSM 44701T), isolated from a smear-ripened cheese.</title>
        <authorList>
            <consortium name="US DOE Joint Genome Institute (JGI-PGF)"/>
            <person name="Walter F."/>
            <person name="Albersmeier A."/>
            <person name="Kalinowski J."/>
            <person name="Ruckert C."/>
        </authorList>
    </citation>
    <scope>NUCLEOTIDE SEQUENCE</scope>
    <source>
        <strain evidence="6">CGMCC 1.6333</strain>
    </source>
</reference>
<feature type="binding site" evidence="4">
    <location>
        <position position="117"/>
    </location>
    <ligand>
        <name>biotin</name>
        <dbReference type="ChEBI" id="CHEBI:57586"/>
    </ligand>
</feature>
<dbReference type="PANTHER" id="PTHR12835:SF5">
    <property type="entry name" value="BIOTIN--PROTEIN LIGASE"/>
    <property type="match status" value="1"/>
</dbReference>
<evidence type="ECO:0000259" key="5">
    <source>
        <dbReference type="PROSITE" id="PS51733"/>
    </source>
</evidence>
<dbReference type="PROSITE" id="PS51733">
    <property type="entry name" value="BPL_LPL_CATALYTIC"/>
    <property type="match status" value="1"/>
</dbReference>
<organism evidence="6 7">
    <name type="scientific">Paraliobacillus quinghaiensis</name>
    <dbReference type="NCBI Taxonomy" id="470815"/>
    <lineage>
        <taxon>Bacteria</taxon>
        <taxon>Bacillati</taxon>
        <taxon>Bacillota</taxon>
        <taxon>Bacilli</taxon>
        <taxon>Bacillales</taxon>
        <taxon>Bacillaceae</taxon>
        <taxon>Paraliobacillus</taxon>
    </lineage>
</organism>
<dbReference type="CDD" id="cd16442">
    <property type="entry name" value="BPL"/>
    <property type="match status" value="1"/>
</dbReference>
<evidence type="ECO:0000313" key="7">
    <source>
        <dbReference type="Proteomes" id="UP000618460"/>
    </source>
</evidence>
<keyword evidence="4" id="KW-0804">Transcription</keyword>
<evidence type="ECO:0000256" key="4">
    <source>
        <dbReference type="HAMAP-Rule" id="MF_00978"/>
    </source>
</evidence>
<comment type="similarity">
    <text evidence="4">Belongs to the biotin--protein ligase family.</text>
</comment>
<dbReference type="NCBIfam" id="TIGR00121">
    <property type="entry name" value="birA_ligase"/>
    <property type="match status" value="1"/>
</dbReference>
<reference evidence="6" key="2">
    <citation type="submission" date="2020-09" db="EMBL/GenBank/DDBJ databases">
        <authorList>
            <person name="Sun Q."/>
            <person name="Zhou Y."/>
        </authorList>
    </citation>
    <scope>NUCLEOTIDE SEQUENCE</scope>
    <source>
        <strain evidence="6">CGMCC 1.6333</strain>
    </source>
</reference>
<dbReference type="GO" id="GO:0004077">
    <property type="term" value="F:biotin--[biotin carboxyl-carrier protein] ligase activity"/>
    <property type="evidence" value="ECO:0007669"/>
    <property type="project" value="UniProtKB-UniRule"/>
</dbReference>
<evidence type="ECO:0000256" key="1">
    <source>
        <dbReference type="ARBA" id="ARBA00022598"/>
    </source>
</evidence>
<protein>
    <recommendedName>
        <fullName evidence="4">Bifunctional ligase/repressor BirA</fullName>
    </recommendedName>
    <alternativeName>
        <fullName evidence="4">Biotin--[acetyl-CoA-carboxylase] ligase</fullName>
        <ecNumber evidence="4">6.3.4.15</ecNumber>
    </alternativeName>
    <alternativeName>
        <fullName evidence="4">Biotin--protein ligase</fullName>
    </alternativeName>
    <alternativeName>
        <fullName evidence="4">Biotin-[acetyl-CoA carboxylase] synthetase</fullName>
    </alternativeName>
</protein>
<comment type="caution">
    <text evidence="4">Lacks conserved residue(s) required for the propagation of feature annotation.</text>
</comment>
<dbReference type="Gene3D" id="1.10.10.10">
    <property type="entry name" value="Winged helix-like DNA-binding domain superfamily/Winged helix DNA-binding domain"/>
    <property type="match status" value="1"/>
</dbReference>
<sequence length="324" mass="36844">MSSTREKLIDLLSTHETDFISGQLISDQLNISRTAVWKQMKNLEKDGYAIEAVPNKGYRIITQPTKISENTVHWGLKTEWLGKDIVHYTTLPSTQTKANQLAQEGCSHGTVVIADKQETGRGRMNRKWYSNNDAGIWLSIVLRPKVVPNQAPQFTLLVAIAIAELIEEELELTPSLKWPNDVLINHKKVAGILTEMQGEQDQINYMVVGIGLNVNHQQDMFESEIQQLASSFKIEAGKTFSKIELIQSLLQRLEQAYQDYFINGFSSVKNKWERYGYLINQEVTYTNANQKKQGIIKGIQSDGALLIETKMKQIEPIYSAEINW</sequence>
<feature type="DNA-binding region" description="H-T-H motif" evidence="4">
    <location>
        <begin position="22"/>
        <end position="41"/>
    </location>
</feature>
<dbReference type="InterPro" id="IPR004408">
    <property type="entry name" value="Biotin_CoA_COase_ligase"/>
</dbReference>
<dbReference type="Pfam" id="PF03099">
    <property type="entry name" value="BPL_LplA_LipB"/>
    <property type="match status" value="1"/>
</dbReference>
<keyword evidence="4" id="KW-0805">Transcription regulation</keyword>
<dbReference type="GO" id="GO:0003677">
    <property type="term" value="F:DNA binding"/>
    <property type="evidence" value="ECO:0007669"/>
    <property type="project" value="UniProtKB-UniRule"/>
</dbReference>
<dbReference type="Gene3D" id="3.30.930.10">
    <property type="entry name" value="Bira Bifunctional Protein, Domain 2"/>
    <property type="match status" value="1"/>
</dbReference>
<dbReference type="GO" id="GO:0006355">
    <property type="term" value="P:regulation of DNA-templated transcription"/>
    <property type="evidence" value="ECO:0007669"/>
    <property type="project" value="UniProtKB-UniRule"/>
</dbReference>
<gene>
    <name evidence="4 6" type="primary">birA</name>
    <name evidence="6" type="ORF">GCM10011351_06080</name>
</gene>
<dbReference type="GO" id="GO:0005737">
    <property type="term" value="C:cytoplasm"/>
    <property type="evidence" value="ECO:0007669"/>
    <property type="project" value="TreeGrafter"/>
</dbReference>
<dbReference type="Pfam" id="PF08279">
    <property type="entry name" value="HTH_11"/>
    <property type="match status" value="1"/>
</dbReference>
<name>A0A917TJE1_9BACI</name>
<dbReference type="Gene3D" id="2.30.30.100">
    <property type="match status" value="1"/>
</dbReference>
<keyword evidence="7" id="KW-1185">Reference proteome</keyword>
<evidence type="ECO:0000256" key="2">
    <source>
        <dbReference type="ARBA" id="ARBA00023125"/>
    </source>
</evidence>
<dbReference type="GO" id="GO:0005524">
    <property type="term" value="F:ATP binding"/>
    <property type="evidence" value="ECO:0007669"/>
    <property type="project" value="UniProtKB-UniRule"/>
</dbReference>
<keyword evidence="4" id="KW-0547">Nucleotide-binding</keyword>
<evidence type="ECO:0000256" key="3">
    <source>
        <dbReference type="ARBA" id="ARBA00023267"/>
    </source>
</evidence>
<dbReference type="EC" id="6.3.4.15" evidence="4"/>
<dbReference type="InterPro" id="IPR004143">
    <property type="entry name" value="BPL_LPL_catalytic"/>
</dbReference>
<dbReference type="HAMAP" id="MF_00978">
    <property type="entry name" value="Bifunct_BirA"/>
    <property type="match status" value="1"/>
</dbReference>
<dbReference type="Pfam" id="PF02237">
    <property type="entry name" value="BPL_C"/>
    <property type="match status" value="1"/>
</dbReference>
<dbReference type="InterPro" id="IPR036388">
    <property type="entry name" value="WH-like_DNA-bd_sf"/>
</dbReference>
<dbReference type="InterPro" id="IPR030855">
    <property type="entry name" value="Bifunct_BirA"/>
</dbReference>
<dbReference type="InterPro" id="IPR003142">
    <property type="entry name" value="BPL_C"/>
</dbReference>
<dbReference type="GO" id="GO:0009249">
    <property type="term" value="P:protein lipoylation"/>
    <property type="evidence" value="ECO:0007669"/>
    <property type="project" value="UniProtKB-ARBA"/>
</dbReference>
<dbReference type="AlphaFoldDB" id="A0A917TJE1"/>
<dbReference type="CDD" id="cd00090">
    <property type="entry name" value="HTH_ARSR"/>
    <property type="match status" value="1"/>
</dbReference>
<dbReference type="InterPro" id="IPR036390">
    <property type="entry name" value="WH_DNA-bd_sf"/>
</dbReference>
<dbReference type="GO" id="GO:0016740">
    <property type="term" value="F:transferase activity"/>
    <property type="evidence" value="ECO:0007669"/>
    <property type="project" value="UniProtKB-ARBA"/>
</dbReference>
<feature type="domain" description="BPL/LPL catalytic" evidence="5">
    <location>
        <begin position="73"/>
        <end position="261"/>
    </location>
</feature>
<feature type="binding site" evidence="4">
    <location>
        <begin position="121"/>
        <end position="123"/>
    </location>
    <ligand>
        <name>biotin</name>
        <dbReference type="ChEBI" id="CHEBI:57586"/>
    </ligand>
</feature>
<keyword evidence="4" id="KW-0678">Repressor</keyword>
<keyword evidence="2 4" id="KW-0238">DNA-binding</keyword>
<comment type="function">
    <text evidence="4">Acts both as a biotin--[acetyl-CoA-carboxylase] ligase and a repressor.</text>
</comment>